<dbReference type="SUPFAM" id="SSF52172">
    <property type="entry name" value="CheY-like"/>
    <property type="match status" value="1"/>
</dbReference>
<proteinExistence type="predicted"/>
<dbReference type="InterPro" id="IPR005561">
    <property type="entry name" value="ANTAR"/>
</dbReference>
<dbReference type="InterPro" id="IPR029016">
    <property type="entry name" value="GAF-like_dom_sf"/>
</dbReference>
<dbReference type="Pfam" id="PF13185">
    <property type="entry name" value="GAF_2"/>
    <property type="match status" value="1"/>
</dbReference>
<keyword evidence="1" id="KW-0808">Transferase</keyword>
<evidence type="ECO:0000256" key="1">
    <source>
        <dbReference type="ARBA" id="ARBA00022679"/>
    </source>
</evidence>
<feature type="domain" description="ANTAR" evidence="5">
    <location>
        <begin position="170"/>
        <end position="231"/>
    </location>
</feature>
<dbReference type="AlphaFoldDB" id="A0A7K1FLI0"/>
<keyword evidence="4" id="KW-0804">Transcription</keyword>
<reference evidence="6 7" key="1">
    <citation type="submission" date="2019-11" db="EMBL/GenBank/DDBJ databases">
        <authorList>
            <person name="Jiang L.-Q."/>
        </authorList>
    </citation>
    <scope>NUCLEOTIDE SEQUENCE [LARGE SCALE GENOMIC DNA]</scope>
    <source>
        <strain evidence="6 7">YIM 132087</strain>
    </source>
</reference>
<sequence>MRPRESDPSLPRGIAWAAVMADLAREVQGEHPDRTAAAELVTSGALEMVPGSRVACITEVGKNRAVTTLAATDVIAEALNAEQSRVGAGPCLSVLWDENLVLVADLASDERWPDYSRTARGLGVRSVLAVRLYLRRKALGALSLYSDRPGIFDDDAVAAAVAYAAHATVALDQARQREQLTGSLQGREIIGQAKGILMERHGVGDQEAFRMLVQASQHANIPLRQIADRLAFTGELIADHDPTGGSRTE</sequence>
<dbReference type="Proteomes" id="UP000460221">
    <property type="component" value="Unassembled WGS sequence"/>
</dbReference>
<dbReference type="InterPro" id="IPR003018">
    <property type="entry name" value="GAF"/>
</dbReference>
<evidence type="ECO:0000313" key="7">
    <source>
        <dbReference type="Proteomes" id="UP000460221"/>
    </source>
</evidence>
<keyword evidence="7" id="KW-1185">Reference proteome</keyword>
<evidence type="ECO:0000256" key="4">
    <source>
        <dbReference type="ARBA" id="ARBA00023163"/>
    </source>
</evidence>
<evidence type="ECO:0000256" key="3">
    <source>
        <dbReference type="ARBA" id="ARBA00023015"/>
    </source>
</evidence>
<dbReference type="SMART" id="SM00065">
    <property type="entry name" value="GAF"/>
    <property type="match status" value="1"/>
</dbReference>
<dbReference type="RefSeq" id="WP_154768952.1">
    <property type="nucleotide sequence ID" value="NZ_WLYK01000005.1"/>
</dbReference>
<dbReference type="GO" id="GO:0003723">
    <property type="term" value="F:RNA binding"/>
    <property type="evidence" value="ECO:0007669"/>
    <property type="project" value="InterPro"/>
</dbReference>
<dbReference type="Gene3D" id="3.30.450.40">
    <property type="match status" value="1"/>
</dbReference>
<dbReference type="Pfam" id="PF03861">
    <property type="entry name" value="ANTAR"/>
    <property type="match status" value="1"/>
</dbReference>
<dbReference type="GO" id="GO:0016301">
    <property type="term" value="F:kinase activity"/>
    <property type="evidence" value="ECO:0007669"/>
    <property type="project" value="UniProtKB-KW"/>
</dbReference>
<name>A0A7K1FLI0_9ACTN</name>
<dbReference type="Gene3D" id="1.10.10.10">
    <property type="entry name" value="Winged helix-like DNA-binding domain superfamily/Winged helix DNA-binding domain"/>
    <property type="match status" value="1"/>
</dbReference>
<protein>
    <submittedName>
        <fullName evidence="6">ANTAR domain-containing protein</fullName>
    </submittedName>
</protein>
<gene>
    <name evidence="6" type="ORF">GIS00_13515</name>
</gene>
<dbReference type="PROSITE" id="PS50921">
    <property type="entry name" value="ANTAR"/>
    <property type="match status" value="1"/>
</dbReference>
<organism evidence="6 7">
    <name type="scientific">Nakamurella alba</name>
    <dbReference type="NCBI Taxonomy" id="2665158"/>
    <lineage>
        <taxon>Bacteria</taxon>
        <taxon>Bacillati</taxon>
        <taxon>Actinomycetota</taxon>
        <taxon>Actinomycetes</taxon>
        <taxon>Nakamurellales</taxon>
        <taxon>Nakamurellaceae</taxon>
        <taxon>Nakamurella</taxon>
    </lineage>
</organism>
<evidence type="ECO:0000256" key="2">
    <source>
        <dbReference type="ARBA" id="ARBA00022777"/>
    </source>
</evidence>
<keyword evidence="3" id="KW-0805">Transcription regulation</keyword>
<dbReference type="SUPFAM" id="SSF55781">
    <property type="entry name" value="GAF domain-like"/>
    <property type="match status" value="1"/>
</dbReference>
<dbReference type="EMBL" id="WLYK01000005">
    <property type="protein sequence ID" value="MTD14958.1"/>
    <property type="molecule type" value="Genomic_DNA"/>
</dbReference>
<evidence type="ECO:0000313" key="6">
    <source>
        <dbReference type="EMBL" id="MTD14958.1"/>
    </source>
</evidence>
<keyword evidence="2" id="KW-0418">Kinase</keyword>
<dbReference type="SMART" id="SM01012">
    <property type="entry name" value="ANTAR"/>
    <property type="match status" value="1"/>
</dbReference>
<comment type="caution">
    <text evidence="6">The sequence shown here is derived from an EMBL/GenBank/DDBJ whole genome shotgun (WGS) entry which is preliminary data.</text>
</comment>
<evidence type="ECO:0000259" key="5">
    <source>
        <dbReference type="PROSITE" id="PS50921"/>
    </source>
</evidence>
<dbReference type="PIRSF" id="PIRSF036625">
    <property type="entry name" value="GAF_ANTAR"/>
    <property type="match status" value="1"/>
</dbReference>
<dbReference type="InterPro" id="IPR011006">
    <property type="entry name" value="CheY-like_superfamily"/>
</dbReference>
<dbReference type="InterPro" id="IPR012074">
    <property type="entry name" value="GAF_ANTAR"/>
</dbReference>
<accession>A0A7K1FLI0</accession>
<dbReference type="InterPro" id="IPR036388">
    <property type="entry name" value="WH-like_DNA-bd_sf"/>
</dbReference>